<protein>
    <recommendedName>
        <fullName evidence="3">UDENN domain-containing protein</fullName>
    </recommendedName>
</protein>
<keyword evidence="1" id="KW-0175">Coiled coil</keyword>
<dbReference type="EMBL" id="LDAU01000085">
    <property type="protein sequence ID" value="KRX07262.1"/>
    <property type="molecule type" value="Genomic_DNA"/>
</dbReference>
<dbReference type="InterPro" id="IPR043153">
    <property type="entry name" value="DENN_C"/>
</dbReference>
<dbReference type="PANTHER" id="PTHR15288:SF0">
    <property type="entry name" value="UDENN DOMAIN-CONTAINING PROTEIN"/>
    <property type="match status" value="1"/>
</dbReference>
<keyword evidence="5" id="KW-1185">Reference proteome</keyword>
<evidence type="ECO:0000256" key="1">
    <source>
        <dbReference type="SAM" id="Coils"/>
    </source>
</evidence>
<dbReference type="AlphaFoldDB" id="A0A0V0QYH4"/>
<dbReference type="OMA" id="STINQNC"/>
<accession>A0A0V0QYH4</accession>
<name>A0A0V0QYH4_PSEPJ</name>
<sequence>MELYKVNSQIGKIGRDQLKQQNQLKLSKFNQSINENQSNENGFNSNKNGAQNQQNLDQNSQVNSHYYNKDSSYMSSLFQTSALENQFQNQIQQKNNLNSHLNNNFNFKENSNILQNGELNLYAQFVEQQRRKIEENKLKLKNQKISSRTNKRSSSYQQFSQNQKKIEFDLDEEAEMGQKIVQLRYNYNGKKSTSKNSNLNKGDLSNKNINQYKEATPEEINNISQYQQLILNKRSMRYSQQMDQKISDNDFQLQQQNLFAQALKQFPSKTEGNLQSNMLKQQQEINRNDNYYYQTEESLDDSLIEFQSNSSSQYEKFLNYNDIEKEENIIKNAKIGDLAFEDFVVIGPDLEKLIQQNINNPKQQLPDCIDPKIQYNYLMNKKLPEDTYQFLNKSAFPFEVPLKSQIIEVENNKLSQNIKEVIFPHFYANHKKNFQRTFVFNLYTDFTYKQEYSINNVMLQANPNSILYGVCLQAYDYILIPINYNDKQQNQELINQQQRQKLQVQKKNSHLMLNKQISNKNNNRFSRYKEKDTSELVQNLKNQKLQPGKYLFVKFPKIFCFVTYFPFYKFFSDISQSILDNVTTQNVNFLMQNNYLDVCNQLNYLNQSEILQQNMNFRQNLFELQKQKPQFSQFLYFNTKNFLIQQPVINQWVPHMNTCQYMEGLWGANLVMSSFSFSDFWFIMTCILLEFRIVFFSENPTFLTGCILTFQSLIKPFKYIHPIRLNLSIDYIQLLESPFPVLIGINKQQKELKTIIRDYQLDTSEFIFVDLDHIQFFYSNLEYNQQNRMRKEFFQERNIEIPQFREEYSNIEEIYLQINPSKQARHNQNPNQKVKHSKNLVYHSHQNSTLIQEIFEKIENCLQDNIIIHIPNQPIYDQYRRFQTTSCGSLLGTLSSANLLKEKKNSMEKTDFGSRNEMDEIKNSNEDMMRSDYGSGQKNKLQDIDFRKIQQIIVSKNILEKKFLDLFLCTQIFTYYVEQKYKYQIEQDERNKIQQELIQPSISQAKQKQNQIQSTLLQQNQSSIQEVQD</sequence>
<reference evidence="4 5" key="1">
    <citation type="journal article" date="2015" name="Sci. Rep.">
        <title>Genome of the facultative scuticociliatosis pathogen Pseudocohnilembus persalinus provides insight into its virulence through horizontal gene transfer.</title>
        <authorList>
            <person name="Xiong J."/>
            <person name="Wang G."/>
            <person name="Cheng J."/>
            <person name="Tian M."/>
            <person name="Pan X."/>
            <person name="Warren A."/>
            <person name="Jiang C."/>
            <person name="Yuan D."/>
            <person name="Miao W."/>
        </authorList>
    </citation>
    <scope>NUCLEOTIDE SEQUENCE [LARGE SCALE GENOMIC DNA]</scope>
    <source>
        <strain evidence="4">36N120E</strain>
    </source>
</reference>
<dbReference type="Proteomes" id="UP000054937">
    <property type="component" value="Unassembled WGS sequence"/>
</dbReference>
<evidence type="ECO:0000313" key="4">
    <source>
        <dbReference type="EMBL" id="KRX07262.1"/>
    </source>
</evidence>
<dbReference type="InterPro" id="IPR037516">
    <property type="entry name" value="Tripartite_DENN"/>
</dbReference>
<feature type="coiled-coil region" evidence="1">
    <location>
        <begin position="84"/>
        <end position="146"/>
    </location>
</feature>
<organism evidence="4 5">
    <name type="scientific">Pseudocohnilembus persalinus</name>
    <name type="common">Ciliate</name>
    <dbReference type="NCBI Taxonomy" id="266149"/>
    <lineage>
        <taxon>Eukaryota</taxon>
        <taxon>Sar</taxon>
        <taxon>Alveolata</taxon>
        <taxon>Ciliophora</taxon>
        <taxon>Intramacronucleata</taxon>
        <taxon>Oligohymenophorea</taxon>
        <taxon>Scuticociliatia</taxon>
        <taxon>Philasterida</taxon>
        <taxon>Pseudocohnilembidae</taxon>
        <taxon>Pseudocohnilembus</taxon>
    </lineage>
</organism>
<dbReference type="OrthoDB" id="285972at2759"/>
<dbReference type="PANTHER" id="PTHR15288">
    <property type="entry name" value="DENN DOMAIN-CONTAINING PROTEIN 2"/>
    <property type="match status" value="1"/>
</dbReference>
<feature type="compositionally biased region" description="Polar residues" evidence="2">
    <location>
        <begin position="42"/>
        <end position="54"/>
    </location>
</feature>
<dbReference type="Gene3D" id="3.40.50.11500">
    <property type="match status" value="1"/>
</dbReference>
<evidence type="ECO:0000256" key="2">
    <source>
        <dbReference type="SAM" id="MobiDB-lite"/>
    </source>
</evidence>
<evidence type="ECO:0000313" key="5">
    <source>
        <dbReference type="Proteomes" id="UP000054937"/>
    </source>
</evidence>
<dbReference type="InParanoid" id="A0A0V0QYH4"/>
<comment type="caution">
    <text evidence="4">The sequence shown here is derived from an EMBL/GenBank/DDBJ whole genome shotgun (WGS) entry which is preliminary data.</text>
</comment>
<dbReference type="Pfam" id="PF02141">
    <property type="entry name" value="DENN"/>
    <property type="match status" value="1"/>
</dbReference>
<dbReference type="InterPro" id="IPR051942">
    <property type="entry name" value="DENN_domain_containing_2"/>
</dbReference>
<dbReference type="PROSITE" id="PS50211">
    <property type="entry name" value="DENN"/>
    <property type="match status" value="1"/>
</dbReference>
<dbReference type="SMART" id="SM00799">
    <property type="entry name" value="DENN"/>
    <property type="match status" value="1"/>
</dbReference>
<feature type="region of interest" description="Disordered" evidence="2">
    <location>
        <begin position="34"/>
        <end position="54"/>
    </location>
</feature>
<evidence type="ECO:0000259" key="3">
    <source>
        <dbReference type="PROSITE" id="PS50211"/>
    </source>
</evidence>
<feature type="domain" description="UDENN" evidence="3">
    <location>
        <begin position="376"/>
        <end position="910"/>
    </location>
</feature>
<proteinExistence type="predicted"/>
<gene>
    <name evidence="4" type="ORF">PPERSA_00419</name>
</gene>
<dbReference type="InterPro" id="IPR001194">
    <property type="entry name" value="cDENN_dom"/>
</dbReference>